<dbReference type="Gene3D" id="3.40.50.300">
    <property type="entry name" value="P-loop containing nucleotide triphosphate hydrolases"/>
    <property type="match status" value="1"/>
</dbReference>
<dbReference type="GO" id="GO:0043531">
    <property type="term" value="F:ADP binding"/>
    <property type="evidence" value="ECO:0007669"/>
    <property type="project" value="InterPro"/>
</dbReference>
<keyword evidence="4" id="KW-1185">Reference proteome</keyword>
<evidence type="ECO:0000313" key="4">
    <source>
        <dbReference type="Proteomes" id="UP000019471"/>
    </source>
</evidence>
<feature type="domain" description="DUF7779" evidence="2">
    <location>
        <begin position="298"/>
        <end position="386"/>
    </location>
</feature>
<dbReference type="Proteomes" id="UP000019471">
    <property type="component" value="Unassembled WGS sequence"/>
</dbReference>
<accession>W9X3W1</accession>
<sequence length="695" mass="79328">MQRVRELKVEEATKSAATTPLAQWKSVEPTVSVHSAQATIGALQPPWNPDFVGRIVDLGMIDDRMKEEGHITVIRGPGGIGKSAIATAYTWKFKSCYSYIFWVPAETAMVCADSFCQIALKVIANAEEVAEEERLVNMGREFLERTTGRWLLVFDNVDEGFDLRRFLPSDMSKTHGSVLITTRKTDLDVSLLSDKTSAIDLNALTLEESRELLLKSANQGEPVEDMRSHPEYKLAGDIAKRAEKLPLALSLIAGFVLASECTLAYFVELWNERQMSRNARDASSDANGAMEMVWNIGLREVETEARQLLNILAFFDSDNIQKDLLVGPHEDPLLEMLHSHSPMRRWNRMTSKLSKRRLITVRNRDGEEALTIHRKLQAKILEELNQPDNVAERAKVFERVFLLIRGRFPHPSPIQVPEPEKWPICRQYLPHVLSIKRLWQSGIVEIPPSVKLARLISDAGIDLWERCLTVEGLELLRSAEAILDQGGFREDLLRANIHVVVSLLLQDSGIAHLAECRDRIAKVLDIRVKHHENCDPAEYTKNDDILLHNAWSDYACVLLQYNQFREAARIFDMCFEKYQRWGPPEEIPYEYAKYYHHKAYCLMYEGNFEHAVPMVEHGLHWVQVATGQSAAANRWRFDLACLVLQSGDKERALDLHKEVLEARLRLHGKFGLLTFQSYYAVGAAHRWLNELNEAE</sequence>
<dbReference type="SUPFAM" id="SSF48452">
    <property type="entry name" value="TPR-like"/>
    <property type="match status" value="1"/>
</dbReference>
<dbReference type="InterPro" id="IPR027417">
    <property type="entry name" value="P-loop_NTPase"/>
</dbReference>
<dbReference type="STRING" id="1182543.W9X3W1"/>
<evidence type="ECO:0000259" key="2">
    <source>
        <dbReference type="Pfam" id="PF25000"/>
    </source>
</evidence>
<dbReference type="Pfam" id="PF25000">
    <property type="entry name" value="DUF7779"/>
    <property type="match status" value="1"/>
</dbReference>
<evidence type="ECO:0000259" key="1">
    <source>
        <dbReference type="Pfam" id="PF00931"/>
    </source>
</evidence>
<name>W9X3W1_9EURO</name>
<dbReference type="Gene3D" id="1.25.40.10">
    <property type="entry name" value="Tetratricopeptide repeat domain"/>
    <property type="match status" value="1"/>
</dbReference>
<dbReference type="eggNOG" id="ENOG502SIYI">
    <property type="taxonomic scope" value="Eukaryota"/>
</dbReference>
<dbReference type="GeneID" id="19186287"/>
<dbReference type="PANTHER" id="PTHR35205:SF1">
    <property type="entry name" value="ZU5 DOMAIN-CONTAINING PROTEIN"/>
    <property type="match status" value="1"/>
</dbReference>
<dbReference type="InterPro" id="IPR002182">
    <property type="entry name" value="NB-ARC"/>
</dbReference>
<dbReference type="AlphaFoldDB" id="W9X3W1"/>
<dbReference type="EMBL" id="AMGX01000002">
    <property type="protein sequence ID" value="EXJ74858.1"/>
    <property type="molecule type" value="Genomic_DNA"/>
</dbReference>
<dbReference type="PRINTS" id="PR00364">
    <property type="entry name" value="DISEASERSIST"/>
</dbReference>
<dbReference type="Pfam" id="PF00931">
    <property type="entry name" value="NB-ARC"/>
    <property type="match status" value="1"/>
</dbReference>
<feature type="domain" description="NB-ARC" evidence="1">
    <location>
        <begin position="66"/>
        <end position="219"/>
    </location>
</feature>
<dbReference type="InterPro" id="IPR011990">
    <property type="entry name" value="TPR-like_helical_dom_sf"/>
</dbReference>
<dbReference type="SUPFAM" id="SSF52540">
    <property type="entry name" value="P-loop containing nucleoside triphosphate hydrolases"/>
    <property type="match status" value="1"/>
</dbReference>
<evidence type="ECO:0000313" key="3">
    <source>
        <dbReference type="EMBL" id="EXJ74858.1"/>
    </source>
</evidence>
<reference evidence="3 4" key="1">
    <citation type="submission" date="2013-03" db="EMBL/GenBank/DDBJ databases">
        <title>The Genome Sequence of Cladophialophora psammophila CBS 110553.</title>
        <authorList>
            <consortium name="The Broad Institute Genomics Platform"/>
            <person name="Cuomo C."/>
            <person name="de Hoog S."/>
            <person name="Gorbushina A."/>
            <person name="Walker B."/>
            <person name="Young S.K."/>
            <person name="Zeng Q."/>
            <person name="Gargeya S."/>
            <person name="Fitzgerald M."/>
            <person name="Haas B."/>
            <person name="Abouelleil A."/>
            <person name="Allen A.W."/>
            <person name="Alvarado L."/>
            <person name="Arachchi H.M."/>
            <person name="Berlin A.M."/>
            <person name="Chapman S.B."/>
            <person name="Gainer-Dewar J."/>
            <person name="Goldberg J."/>
            <person name="Griggs A."/>
            <person name="Gujja S."/>
            <person name="Hansen M."/>
            <person name="Howarth C."/>
            <person name="Imamovic A."/>
            <person name="Ireland A."/>
            <person name="Larimer J."/>
            <person name="McCowan C."/>
            <person name="Murphy C."/>
            <person name="Pearson M."/>
            <person name="Poon T.W."/>
            <person name="Priest M."/>
            <person name="Roberts A."/>
            <person name="Saif S."/>
            <person name="Shea T."/>
            <person name="Sisk P."/>
            <person name="Sykes S."/>
            <person name="Wortman J."/>
            <person name="Nusbaum C."/>
            <person name="Birren B."/>
        </authorList>
    </citation>
    <scope>NUCLEOTIDE SEQUENCE [LARGE SCALE GENOMIC DNA]</scope>
    <source>
        <strain evidence="3 4">CBS 110553</strain>
    </source>
</reference>
<dbReference type="PANTHER" id="PTHR35205">
    <property type="entry name" value="NB-ARC AND TPR DOMAIN PROTEIN"/>
    <property type="match status" value="1"/>
</dbReference>
<comment type="caution">
    <text evidence="3">The sequence shown here is derived from an EMBL/GenBank/DDBJ whole genome shotgun (WGS) entry which is preliminary data.</text>
</comment>
<dbReference type="HOGENOM" id="CLU_396373_0_0_1"/>
<dbReference type="RefSeq" id="XP_007740360.1">
    <property type="nucleotide sequence ID" value="XM_007742170.1"/>
</dbReference>
<proteinExistence type="predicted"/>
<dbReference type="InterPro" id="IPR056681">
    <property type="entry name" value="DUF7779"/>
</dbReference>
<gene>
    <name evidence="3" type="ORF">A1O5_01554</name>
</gene>
<dbReference type="OrthoDB" id="6161812at2759"/>
<protein>
    <submittedName>
        <fullName evidence="3">Uncharacterized protein</fullName>
    </submittedName>
</protein>
<organism evidence="3 4">
    <name type="scientific">Cladophialophora psammophila CBS 110553</name>
    <dbReference type="NCBI Taxonomy" id="1182543"/>
    <lineage>
        <taxon>Eukaryota</taxon>
        <taxon>Fungi</taxon>
        <taxon>Dikarya</taxon>
        <taxon>Ascomycota</taxon>
        <taxon>Pezizomycotina</taxon>
        <taxon>Eurotiomycetes</taxon>
        <taxon>Chaetothyriomycetidae</taxon>
        <taxon>Chaetothyriales</taxon>
        <taxon>Herpotrichiellaceae</taxon>
        <taxon>Cladophialophora</taxon>
    </lineage>
</organism>